<reference evidence="1" key="1">
    <citation type="submission" date="2019-03" db="EMBL/GenBank/DDBJ databases">
        <title>Single cell metagenomics reveals metabolic interactions within the superorganism composed of flagellate Streblomastix strix and complex community of Bacteroidetes bacteria on its surface.</title>
        <authorList>
            <person name="Treitli S.C."/>
            <person name="Kolisko M."/>
            <person name="Husnik F."/>
            <person name="Keeling P."/>
            <person name="Hampl V."/>
        </authorList>
    </citation>
    <scope>NUCLEOTIDE SEQUENCE</scope>
    <source>
        <strain evidence="1">STM</strain>
    </source>
</reference>
<comment type="caution">
    <text evidence="1">The sequence shown here is derived from an EMBL/GenBank/DDBJ whole genome shotgun (WGS) entry which is preliminary data.</text>
</comment>
<sequence>MKKLILILIAGLFIISCDKEQNNEKSIFILENGEFEKNSFIEMKYIPNTNKIDFNNFNLDLLNLVKVDFPEANLLTLEINAGLKNTYIDLSNINTLIYTYSANNKEDLKITFIKDKVLYSLTKEKNKKFIGYINDIDLDIYSIVNRLIETTYGVSYLENIIIRQQTKITTSPHYKGGPLAIFYQGDDIKYVDEALACELLSKVYFRIFRKAGDF</sequence>
<dbReference type="EMBL" id="SNRY01000089">
    <property type="protein sequence ID" value="KAA6347626.1"/>
    <property type="molecule type" value="Genomic_DNA"/>
</dbReference>
<evidence type="ECO:0000313" key="1">
    <source>
        <dbReference type="EMBL" id="KAA6347626.1"/>
    </source>
</evidence>
<evidence type="ECO:0008006" key="2">
    <source>
        <dbReference type="Google" id="ProtNLM"/>
    </source>
</evidence>
<dbReference type="PROSITE" id="PS51257">
    <property type="entry name" value="PROKAR_LIPOPROTEIN"/>
    <property type="match status" value="1"/>
</dbReference>
<gene>
    <name evidence="1" type="ORF">EZS27_004895</name>
</gene>
<dbReference type="AlphaFoldDB" id="A0A5J4SNE6"/>
<accession>A0A5J4SNE6</accession>
<protein>
    <recommendedName>
        <fullName evidence="2">Lipoprotein</fullName>
    </recommendedName>
</protein>
<organism evidence="1">
    <name type="scientific">termite gut metagenome</name>
    <dbReference type="NCBI Taxonomy" id="433724"/>
    <lineage>
        <taxon>unclassified sequences</taxon>
        <taxon>metagenomes</taxon>
        <taxon>organismal metagenomes</taxon>
    </lineage>
</organism>
<proteinExistence type="predicted"/>
<name>A0A5J4SNE6_9ZZZZ</name>